<evidence type="ECO:0000313" key="3">
    <source>
        <dbReference type="Proteomes" id="UP000664203"/>
    </source>
</evidence>
<accession>A0A8H3IIE9</accession>
<dbReference type="AlphaFoldDB" id="A0A8H3IIE9"/>
<evidence type="ECO:0000259" key="1">
    <source>
        <dbReference type="Pfam" id="PF20789"/>
    </source>
</evidence>
<dbReference type="EMBL" id="CAJPDR010000075">
    <property type="protein sequence ID" value="CAF9914799.1"/>
    <property type="molecule type" value="Genomic_DNA"/>
</dbReference>
<name>A0A8H3IIE9_9LECA</name>
<organism evidence="2 3">
    <name type="scientific">Alectoria fallacina</name>
    <dbReference type="NCBI Taxonomy" id="1903189"/>
    <lineage>
        <taxon>Eukaryota</taxon>
        <taxon>Fungi</taxon>
        <taxon>Dikarya</taxon>
        <taxon>Ascomycota</taxon>
        <taxon>Pezizomycotina</taxon>
        <taxon>Lecanoromycetes</taxon>
        <taxon>OSLEUM clade</taxon>
        <taxon>Lecanoromycetidae</taxon>
        <taxon>Lecanorales</taxon>
        <taxon>Lecanorineae</taxon>
        <taxon>Parmeliaceae</taxon>
        <taxon>Alectoria</taxon>
    </lineage>
</organism>
<comment type="caution">
    <text evidence="2">The sequence shown here is derived from an EMBL/GenBank/DDBJ whole genome shotgun (WGS) entry which is preliminary data.</text>
</comment>
<dbReference type="InterPro" id="IPR052389">
    <property type="entry name" value="Sec_Metab_Biosynth-Assoc"/>
</dbReference>
<dbReference type="Proteomes" id="UP000664203">
    <property type="component" value="Unassembled WGS sequence"/>
</dbReference>
<protein>
    <recommendedName>
        <fullName evidence="1">Acyl-CoA thioesterase-like C-terminal domain-containing protein</fullName>
    </recommendedName>
</protein>
<dbReference type="Gene3D" id="2.40.160.210">
    <property type="entry name" value="Acyl-CoA thioesterase, double hotdog domain"/>
    <property type="match status" value="1"/>
</dbReference>
<dbReference type="Pfam" id="PF20789">
    <property type="entry name" value="4HBT_3C"/>
    <property type="match status" value="1"/>
</dbReference>
<dbReference type="SUPFAM" id="SSF54637">
    <property type="entry name" value="Thioesterase/thiol ester dehydrase-isomerase"/>
    <property type="match status" value="1"/>
</dbReference>
<dbReference type="InterPro" id="IPR042171">
    <property type="entry name" value="Acyl-CoA_hotdog"/>
</dbReference>
<feature type="non-terminal residue" evidence="2">
    <location>
        <position position="1"/>
    </location>
</feature>
<sequence length="190" mass="21341">LSQGSKSSPIDGVLTPTVRTYLPRKNQVGPAMVDQWLCFEGTERFTQESLGYVADMFPQIMETAYGLEDLERGMRKFHADVGDTPRSEESWTSPSFPKAPKQSHWARFWYPTVVLNLDIKKPLPLEGAEWLFTRVRAKMIKNGRMDLEVIILDEGGDIVAVSTHVTLIVGAERNMSRSNDSSKGEHGSKL</sequence>
<dbReference type="InterPro" id="IPR049450">
    <property type="entry name" value="ACOT8-like_C"/>
</dbReference>
<dbReference type="PANTHER" id="PTHR38110:SF1">
    <property type="entry name" value="THIOESTERASE DOMAIN-CONTAINING PROTEIN"/>
    <property type="match status" value="1"/>
</dbReference>
<gene>
    <name evidence="2" type="ORF">ALECFALPRED_009732</name>
</gene>
<reference evidence="2" key="1">
    <citation type="submission" date="2021-03" db="EMBL/GenBank/DDBJ databases">
        <authorList>
            <person name="Tagirdzhanova G."/>
        </authorList>
    </citation>
    <scope>NUCLEOTIDE SEQUENCE</scope>
</reference>
<feature type="domain" description="Acyl-CoA thioesterase-like C-terminal" evidence="1">
    <location>
        <begin position="20"/>
        <end position="168"/>
    </location>
</feature>
<evidence type="ECO:0000313" key="2">
    <source>
        <dbReference type="EMBL" id="CAF9914799.1"/>
    </source>
</evidence>
<dbReference type="InterPro" id="IPR029069">
    <property type="entry name" value="HotDog_dom_sf"/>
</dbReference>
<dbReference type="OrthoDB" id="2532955at2759"/>
<dbReference type="PANTHER" id="PTHR38110">
    <property type="entry name" value="CHROMOSOME 23, WHOLE GENOME SHOTGUN SEQUENCE"/>
    <property type="match status" value="1"/>
</dbReference>
<keyword evidence="3" id="KW-1185">Reference proteome</keyword>
<proteinExistence type="predicted"/>